<gene>
    <name evidence="1" type="ORF">VNO77_23189</name>
</gene>
<reference evidence="1 2" key="1">
    <citation type="submission" date="2024-01" db="EMBL/GenBank/DDBJ databases">
        <title>The genomes of 5 underutilized Papilionoideae crops provide insights into root nodulation and disease resistanc.</title>
        <authorList>
            <person name="Jiang F."/>
        </authorList>
    </citation>
    <scope>NUCLEOTIDE SEQUENCE [LARGE SCALE GENOMIC DNA]</scope>
    <source>
        <strain evidence="1">LVBAO_FW01</strain>
        <tissue evidence="1">Leaves</tissue>
    </source>
</reference>
<keyword evidence="2" id="KW-1185">Reference proteome</keyword>
<organism evidence="1 2">
    <name type="scientific">Canavalia gladiata</name>
    <name type="common">Sword bean</name>
    <name type="synonym">Dolichos gladiatus</name>
    <dbReference type="NCBI Taxonomy" id="3824"/>
    <lineage>
        <taxon>Eukaryota</taxon>
        <taxon>Viridiplantae</taxon>
        <taxon>Streptophyta</taxon>
        <taxon>Embryophyta</taxon>
        <taxon>Tracheophyta</taxon>
        <taxon>Spermatophyta</taxon>
        <taxon>Magnoliopsida</taxon>
        <taxon>eudicotyledons</taxon>
        <taxon>Gunneridae</taxon>
        <taxon>Pentapetalae</taxon>
        <taxon>rosids</taxon>
        <taxon>fabids</taxon>
        <taxon>Fabales</taxon>
        <taxon>Fabaceae</taxon>
        <taxon>Papilionoideae</taxon>
        <taxon>50 kb inversion clade</taxon>
        <taxon>NPAAA clade</taxon>
        <taxon>indigoferoid/millettioid clade</taxon>
        <taxon>Phaseoleae</taxon>
        <taxon>Canavalia</taxon>
    </lineage>
</organism>
<dbReference type="AlphaFoldDB" id="A0AAN9QBN6"/>
<evidence type="ECO:0000313" key="2">
    <source>
        <dbReference type="Proteomes" id="UP001367508"/>
    </source>
</evidence>
<proteinExistence type="predicted"/>
<evidence type="ECO:0000313" key="1">
    <source>
        <dbReference type="EMBL" id="KAK7329044.1"/>
    </source>
</evidence>
<accession>A0AAN9QBN6</accession>
<dbReference type="Proteomes" id="UP001367508">
    <property type="component" value="Unassembled WGS sequence"/>
</dbReference>
<comment type="caution">
    <text evidence="1">The sequence shown here is derived from an EMBL/GenBank/DDBJ whole genome shotgun (WGS) entry which is preliminary data.</text>
</comment>
<sequence>MLGFNRKIRIPTKEFFIKSLLSSQRQERCLDISTKLRMVDKMTTFRVHMEDNKHIASKLQFCFTKIFLWTLIIITLRIDQLWRQDLHEAKVIVIDISHIAQCSVTVCELLLTRGHSWLWVHTHLVFVVCTSPLCV</sequence>
<dbReference type="EMBL" id="JAYMYQ010000005">
    <property type="protein sequence ID" value="KAK7329044.1"/>
    <property type="molecule type" value="Genomic_DNA"/>
</dbReference>
<protein>
    <submittedName>
        <fullName evidence="1">Uncharacterized protein</fullName>
    </submittedName>
</protein>
<name>A0AAN9QBN6_CANGL</name>